<dbReference type="Proteomes" id="UP000708148">
    <property type="component" value="Unassembled WGS sequence"/>
</dbReference>
<comment type="caution">
    <text evidence="2">The sequence shown here is derived from an EMBL/GenBank/DDBJ whole genome shotgun (WGS) entry which is preliminary data.</text>
</comment>
<dbReference type="EMBL" id="CAJHUC010002359">
    <property type="protein sequence ID" value="CAD7703677.1"/>
    <property type="molecule type" value="Genomic_DNA"/>
</dbReference>
<evidence type="ECO:0000313" key="2">
    <source>
        <dbReference type="EMBL" id="CAD7703677.1"/>
    </source>
</evidence>
<sequence>MAFRVEREWGVLGSIGVLLCMGISSGWAVNVKFGWQAHCPSAILALRLTADGFLMAWCSRGLHSIHAGDGLTPVMLACVSPRFSLSFTRSGTADCPPPSKRGATPSLSLHSSHCGVVAAPSKENVKHFDRVR</sequence>
<dbReference type="AlphaFoldDB" id="A0A8S1J8R6"/>
<name>A0A8S1J8R6_9CHLO</name>
<protein>
    <submittedName>
        <fullName evidence="2">Uncharacterized protein</fullName>
    </submittedName>
</protein>
<proteinExistence type="predicted"/>
<accession>A0A8S1J8R6</accession>
<evidence type="ECO:0000313" key="3">
    <source>
        <dbReference type="Proteomes" id="UP000708148"/>
    </source>
</evidence>
<feature type="region of interest" description="Disordered" evidence="1">
    <location>
        <begin position="90"/>
        <end position="109"/>
    </location>
</feature>
<gene>
    <name evidence="2" type="ORF">OSTQU699_LOCUS9034</name>
</gene>
<organism evidence="2 3">
    <name type="scientific">Ostreobium quekettii</name>
    <dbReference type="NCBI Taxonomy" id="121088"/>
    <lineage>
        <taxon>Eukaryota</taxon>
        <taxon>Viridiplantae</taxon>
        <taxon>Chlorophyta</taxon>
        <taxon>core chlorophytes</taxon>
        <taxon>Ulvophyceae</taxon>
        <taxon>TCBD clade</taxon>
        <taxon>Bryopsidales</taxon>
        <taxon>Ostreobineae</taxon>
        <taxon>Ostreobiaceae</taxon>
        <taxon>Ostreobium</taxon>
    </lineage>
</organism>
<evidence type="ECO:0000256" key="1">
    <source>
        <dbReference type="SAM" id="MobiDB-lite"/>
    </source>
</evidence>
<reference evidence="2" key="1">
    <citation type="submission" date="2020-12" db="EMBL/GenBank/DDBJ databases">
        <authorList>
            <person name="Iha C."/>
        </authorList>
    </citation>
    <scope>NUCLEOTIDE SEQUENCE</scope>
</reference>
<keyword evidence="3" id="KW-1185">Reference proteome</keyword>